<dbReference type="AlphaFoldDB" id="A0A8I0LA75"/>
<dbReference type="Proteomes" id="UP000653002">
    <property type="component" value="Unassembled WGS sequence"/>
</dbReference>
<feature type="non-terminal residue" evidence="2">
    <location>
        <position position="84"/>
    </location>
</feature>
<dbReference type="Gene3D" id="3.40.720.10">
    <property type="entry name" value="Alkaline Phosphatase, subunit A"/>
    <property type="match status" value="1"/>
</dbReference>
<dbReference type="GO" id="GO:0016740">
    <property type="term" value="F:transferase activity"/>
    <property type="evidence" value="ECO:0007669"/>
    <property type="project" value="UniProtKB-KW"/>
</dbReference>
<keyword evidence="2" id="KW-0808">Transferase</keyword>
<evidence type="ECO:0000313" key="2">
    <source>
        <dbReference type="EMBL" id="MBD4336478.1"/>
    </source>
</evidence>
<proteinExistence type="predicted"/>
<dbReference type="SUPFAM" id="SSF53649">
    <property type="entry name" value="Alkaline phosphatase-like"/>
    <property type="match status" value="1"/>
</dbReference>
<reference evidence="2" key="1">
    <citation type="submission" date="2020-01" db="EMBL/GenBank/DDBJ databases">
        <authorList>
            <person name="Richard D."/>
        </authorList>
    </citation>
    <scope>NUCLEOTIDE SEQUENCE</scope>
    <source>
        <strain evidence="2">JP541</strain>
    </source>
</reference>
<sequence length="84" mass="9434">PFILPDSLKRISFSPEVPEVLNNYMTMANYTDRAIGEFVAKIKADKRFDNTLVVIMGDHEALGTVRKELCDDPVGKDIVSDKSF</sequence>
<dbReference type="GO" id="GO:0016787">
    <property type="term" value="F:hydrolase activity"/>
    <property type="evidence" value="ECO:0007669"/>
    <property type="project" value="UniProtKB-KW"/>
</dbReference>
<feature type="domain" description="Sulfatase N-terminal" evidence="1">
    <location>
        <begin position="19"/>
        <end position="59"/>
    </location>
</feature>
<feature type="non-terminal residue" evidence="2">
    <location>
        <position position="1"/>
    </location>
</feature>
<organism evidence="2 3">
    <name type="scientific">Xanthomonas citri pv. citri</name>
    <dbReference type="NCBI Taxonomy" id="611301"/>
    <lineage>
        <taxon>Bacteria</taxon>
        <taxon>Pseudomonadati</taxon>
        <taxon>Pseudomonadota</taxon>
        <taxon>Gammaproteobacteria</taxon>
        <taxon>Lysobacterales</taxon>
        <taxon>Lysobacteraceae</taxon>
        <taxon>Xanthomonas</taxon>
    </lineage>
</organism>
<keyword evidence="2" id="KW-0378">Hydrolase</keyword>
<comment type="caution">
    <text evidence="2">The sequence shown here is derived from an EMBL/GenBank/DDBJ whole genome shotgun (WGS) entry which is preliminary data.</text>
</comment>
<dbReference type="Pfam" id="PF00884">
    <property type="entry name" value="Sulfatase"/>
    <property type="match status" value="1"/>
</dbReference>
<name>A0A8I0LA75_XANCI</name>
<accession>A0A8I0LA75</accession>
<evidence type="ECO:0000313" key="3">
    <source>
        <dbReference type="Proteomes" id="UP000653002"/>
    </source>
</evidence>
<gene>
    <name evidence="2" type="ORF">GUH15_10505</name>
</gene>
<protein>
    <submittedName>
        <fullName evidence="2">Sulfatase-like hydrolase/transferase</fullName>
    </submittedName>
</protein>
<dbReference type="InterPro" id="IPR000917">
    <property type="entry name" value="Sulfatase_N"/>
</dbReference>
<evidence type="ECO:0000259" key="1">
    <source>
        <dbReference type="Pfam" id="PF00884"/>
    </source>
</evidence>
<dbReference type="EMBL" id="JAABFR010000799">
    <property type="protein sequence ID" value="MBD4336478.1"/>
    <property type="molecule type" value="Genomic_DNA"/>
</dbReference>
<dbReference type="InterPro" id="IPR017850">
    <property type="entry name" value="Alkaline_phosphatase_core_sf"/>
</dbReference>